<name>A0A160F3V0_9BACL</name>
<dbReference type="AlphaFoldDB" id="A0A160F3V0"/>
<accession>A0A160F3V0</accession>
<protein>
    <submittedName>
        <fullName evidence="4">VanW like family protein</fullName>
    </submittedName>
</protein>
<dbReference type="InterPro" id="IPR007391">
    <property type="entry name" value="Vancomycin_resist_VanW"/>
</dbReference>
<dbReference type="PATRIC" id="fig|294699.3.peg.2973"/>
<dbReference type="InterPro" id="IPR011098">
    <property type="entry name" value="G5_dom"/>
</dbReference>
<evidence type="ECO:0000313" key="4">
    <source>
        <dbReference type="EMBL" id="ANB61047.1"/>
    </source>
</evidence>
<reference evidence="4 5" key="1">
    <citation type="journal article" date="2006" name="Syst. Appl. Microbiol.">
        <title>Anoxybacillus amylolyticus sp. nov., a thermophilic amylase producing bacterium isolated from Mount Rittmann (Antarctica).</title>
        <authorList>
            <person name="Poli A."/>
            <person name="Esposito E."/>
            <person name="Lama L."/>
            <person name="Orlando P."/>
            <person name="Nicolaus G."/>
            <person name="de Appolonia F."/>
            <person name="Gambacorta A."/>
            <person name="Nicolaus B."/>
        </authorList>
    </citation>
    <scope>NUCLEOTIDE SEQUENCE [LARGE SCALE GENOMIC DNA]</scope>
    <source>
        <strain evidence="4 5">DSM 15939</strain>
    </source>
</reference>
<feature type="domain" description="G5" evidence="3">
    <location>
        <begin position="301"/>
        <end position="378"/>
    </location>
</feature>
<dbReference type="PANTHER" id="PTHR35788">
    <property type="entry name" value="EXPORTED PROTEIN-RELATED"/>
    <property type="match status" value="1"/>
</dbReference>
<dbReference type="InterPro" id="IPR052913">
    <property type="entry name" value="Glycopeptide_resist_protein"/>
</dbReference>
<proteinExistence type="predicted"/>
<dbReference type="Pfam" id="PF04294">
    <property type="entry name" value="VanW"/>
    <property type="match status" value="1"/>
</dbReference>
<feature type="region of interest" description="Disordered" evidence="2">
    <location>
        <begin position="376"/>
        <end position="418"/>
    </location>
</feature>
<sequence length="418" mass="46145">MRPVAAAKLFFVIVLCTIYLISVSQIGPTVYESLVANDTDFAAGTIIGSVSVASFSKEEAAQKLQAKVNEWKTSAQLTLIYQEKTVAIPTRLFTFRVEQSVQQAVNGHPSQLVVQLDKEAVSALAEQLITPALASSLQLDKLANDIMKSAALLQRNREPFDLARYIGQQATERTAVSVGSITNLREQKAEVIAWVEHHSSIEIKGKTLLSLAAYMKGMSSLAMSTIASAVYQAILPTNFTVVERHTSRSLPDGIPLGYEAKVDGKISDLRVYNPNTTAYTLQFQTVGNGFRVTLYGLPFAYQYVIKTGEVEYFPPKTVVQYNPSLKPGERYVKDSGRQGMLVKVKKETYDENKQLVGTEVISEDFYPPVHATEVRGLELGTAPTNETENPSSSETQNNEQTKTPTQEEQPNESDQYEK</sequence>
<keyword evidence="5" id="KW-1185">Reference proteome</keyword>
<evidence type="ECO:0000256" key="1">
    <source>
        <dbReference type="ARBA" id="ARBA00022729"/>
    </source>
</evidence>
<dbReference type="RefSeq" id="WP_066326492.1">
    <property type="nucleotide sequence ID" value="NZ_CP015438.1"/>
</dbReference>
<keyword evidence="1" id="KW-0732">Signal</keyword>
<dbReference type="Gene3D" id="2.20.230.10">
    <property type="entry name" value="Resuscitation-promoting factor rpfb"/>
    <property type="match status" value="1"/>
</dbReference>
<dbReference type="Pfam" id="PF07501">
    <property type="entry name" value="G5"/>
    <property type="match status" value="1"/>
</dbReference>
<dbReference type="KEGG" id="aamy:GFC30_2885"/>
<evidence type="ECO:0000256" key="2">
    <source>
        <dbReference type="SAM" id="MobiDB-lite"/>
    </source>
</evidence>
<dbReference type="Proteomes" id="UP000076865">
    <property type="component" value="Chromosome"/>
</dbReference>
<dbReference type="SMART" id="SM01208">
    <property type="entry name" value="G5"/>
    <property type="match status" value="1"/>
</dbReference>
<evidence type="ECO:0000259" key="3">
    <source>
        <dbReference type="SMART" id="SM01208"/>
    </source>
</evidence>
<feature type="compositionally biased region" description="Polar residues" evidence="2">
    <location>
        <begin position="382"/>
        <end position="408"/>
    </location>
</feature>
<organism evidence="4 5">
    <name type="scientific">Anoxybacteroides amylolyticum</name>
    <dbReference type="NCBI Taxonomy" id="294699"/>
    <lineage>
        <taxon>Bacteria</taxon>
        <taxon>Bacillati</taxon>
        <taxon>Bacillota</taxon>
        <taxon>Bacilli</taxon>
        <taxon>Bacillales</taxon>
        <taxon>Anoxybacillaceae</taxon>
        <taxon>Anoxybacteroides</taxon>
    </lineage>
</organism>
<dbReference type="OrthoDB" id="2691125at2"/>
<dbReference type="PANTHER" id="PTHR35788:SF1">
    <property type="entry name" value="EXPORTED PROTEIN"/>
    <property type="match status" value="1"/>
</dbReference>
<gene>
    <name evidence="4" type="ORF">GFC30_2885</name>
</gene>
<dbReference type="EMBL" id="CP015438">
    <property type="protein sequence ID" value="ANB61047.1"/>
    <property type="molecule type" value="Genomic_DNA"/>
</dbReference>
<evidence type="ECO:0000313" key="5">
    <source>
        <dbReference type="Proteomes" id="UP000076865"/>
    </source>
</evidence>